<dbReference type="EMBL" id="BK015739">
    <property type="protein sequence ID" value="DAE22813.1"/>
    <property type="molecule type" value="Genomic_DNA"/>
</dbReference>
<proteinExistence type="predicted"/>
<name>A0A8S5QVT9_9CAUD</name>
<protein>
    <submittedName>
        <fullName evidence="1">Uncharacterized protein</fullName>
    </submittedName>
</protein>
<evidence type="ECO:0000313" key="1">
    <source>
        <dbReference type="EMBL" id="DAE22813.1"/>
    </source>
</evidence>
<reference evidence="1" key="1">
    <citation type="journal article" date="2021" name="Proc. Natl. Acad. Sci. U.S.A.">
        <title>A Catalog of Tens of Thousands of Viruses from Human Metagenomes Reveals Hidden Associations with Chronic Diseases.</title>
        <authorList>
            <person name="Tisza M.J."/>
            <person name="Buck C.B."/>
        </authorList>
    </citation>
    <scope>NUCLEOTIDE SEQUENCE</scope>
    <source>
        <strain evidence="1">Ct2hZ16</strain>
    </source>
</reference>
<accession>A0A8S5QVT9</accession>
<organism evidence="1">
    <name type="scientific">Siphoviridae sp. ct2hZ16</name>
    <dbReference type="NCBI Taxonomy" id="2826276"/>
    <lineage>
        <taxon>Viruses</taxon>
        <taxon>Duplodnaviria</taxon>
        <taxon>Heunggongvirae</taxon>
        <taxon>Uroviricota</taxon>
        <taxon>Caudoviricetes</taxon>
    </lineage>
</organism>
<sequence>MEWTVVSVVIALVGLVAALAKPMLSLCKEITGLRGDLQVLSQAAKDMTTKMAKFETDNHNSHKRLWDHNTEQDDILHNHEMRLHDLDGK</sequence>